<feature type="region of interest" description="Disordered" evidence="2">
    <location>
        <begin position="368"/>
        <end position="400"/>
    </location>
</feature>
<dbReference type="GO" id="GO:0019212">
    <property type="term" value="F:phosphatase inhibitor activity"/>
    <property type="evidence" value="ECO:0007669"/>
    <property type="project" value="TreeGrafter"/>
</dbReference>
<keyword evidence="5" id="KW-1185">Reference proteome</keyword>
<feature type="compositionally biased region" description="Basic residues" evidence="2">
    <location>
        <begin position="270"/>
        <end position="282"/>
    </location>
</feature>
<feature type="region of interest" description="Disordered" evidence="2">
    <location>
        <begin position="228"/>
        <end position="344"/>
    </location>
</feature>
<dbReference type="PANTHER" id="PTHR15111:SF0">
    <property type="entry name" value="UNCONVENTIONAL PREFOLDIN RPB5 INTERACTOR 1"/>
    <property type="match status" value="1"/>
</dbReference>
<feature type="compositionally biased region" description="Basic and acidic residues" evidence="2">
    <location>
        <begin position="307"/>
        <end position="333"/>
    </location>
</feature>
<evidence type="ECO:0000313" key="5">
    <source>
        <dbReference type="Proteomes" id="UP000275385"/>
    </source>
</evidence>
<sequence length="666" mass="74134">MQRHCGAPLADLSAFSSCCTPSISVTSNQNFPNLAFLFSAHTGIMTTANDTSQSRLSRDLELHRQVLEDTVDKLQSSLHTWQQWYIEYASLQGEVTTVTPQPPSRKDLARIKRDYRSDIITQNEINEIFGKNDLRSAEQILSTLDRRLDYVERNVDTLQKQLEAAEHKLAASRVVAEPDGAVDEETGLPITDIIEEIDEEGNVVGHRLETAGDVSGKVLEALRKAGVEGFSDQDKKNDGEKPKGEGASTGPSQQSTPPAVSTETTTSHASKQKPKPKAKRKSVTFAEDTKEDPPDLEADAEEDSDAEAERLRAQKKRESIMEQAQKDQDEFKPDSAIVPDDEDEDDARLRREMLEYSQQEIGPIVAELELDEGATDDGDDDYDFDYTDEEDEEDELGRSKYSVITPDYVRRMQELEKRLGVESAFATERALPKNELNVEGMGRITVQTPSNRPPEVITEVTEITEAENKPKAKKGVRFAAELDIADEGKTTATLPERPTEKKPEDKPISEVLTERPISDVITERPSKPVSTPGVEPTRKPSRFKKDRATGTPVLPPTPLDAPARFLDQERKVAPSGPDGKTLADAVAERNVSTQPIEPDELDATLLHQEAAVEYHKMRNRLIQKQGGFAKEEEKAITPLDELEEEEGGGKKRMSRFKAARLQRQGL</sequence>
<dbReference type="InterPro" id="IPR039553">
    <property type="entry name" value="Prefoldin-like"/>
</dbReference>
<dbReference type="OrthoDB" id="21413at2759"/>
<evidence type="ECO:0000313" key="4">
    <source>
        <dbReference type="EMBL" id="RKU48406.1"/>
    </source>
</evidence>
<feature type="compositionally biased region" description="Basic residues" evidence="2">
    <location>
        <begin position="650"/>
        <end position="660"/>
    </location>
</feature>
<dbReference type="PANTHER" id="PTHR15111">
    <property type="entry name" value="RNA POLYMERASE II SUBUNIT 5-MEDIATING PROTEIN NNX3"/>
    <property type="match status" value="1"/>
</dbReference>
<dbReference type="InterPro" id="IPR024325">
    <property type="entry name" value="DUF3835"/>
</dbReference>
<feature type="compositionally biased region" description="Polar residues" evidence="2">
    <location>
        <begin position="249"/>
        <end position="268"/>
    </location>
</feature>
<evidence type="ECO:0000259" key="3">
    <source>
        <dbReference type="Pfam" id="PF12927"/>
    </source>
</evidence>
<accession>A0A420YKU1</accession>
<protein>
    <recommendedName>
        <fullName evidence="3">DUF3835 domain-containing protein</fullName>
    </recommendedName>
</protein>
<feature type="compositionally biased region" description="Basic and acidic residues" evidence="2">
    <location>
        <begin position="497"/>
        <end position="526"/>
    </location>
</feature>
<feature type="domain" description="DUF3835" evidence="3">
    <location>
        <begin position="582"/>
        <end position="661"/>
    </location>
</feature>
<keyword evidence="1" id="KW-0175">Coiled coil</keyword>
<organism evidence="4 5">
    <name type="scientific">Coniochaeta pulveracea</name>
    <dbReference type="NCBI Taxonomy" id="177199"/>
    <lineage>
        <taxon>Eukaryota</taxon>
        <taxon>Fungi</taxon>
        <taxon>Dikarya</taxon>
        <taxon>Ascomycota</taxon>
        <taxon>Pezizomycotina</taxon>
        <taxon>Sordariomycetes</taxon>
        <taxon>Sordariomycetidae</taxon>
        <taxon>Coniochaetales</taxon>
        <taxon>Coniochaetaceae</taxon>
        <taxon>Coniochaeta</taxon>
    </lineage>
</organism>
<evidence type="ECO:0000256" key="2">
    <source>
        <dbReference type="SAM" id="MobiDB-lite"/>
    </source>
</evidence>
<dbReference type="AlphaFoldDB" id="A0A420YKU1"/>
<feature type="region of interest" description="Disordered" evidence="2">
    <location>
        <begin position="627"/>
        <end position="666"/>
    </location>
</feature>
<dbReference type="Pfam" id="PF13758">
    <property type="entry name" value="Prefoldin_3"/>
    <property type="match status" value="1"/>
</dbReference>
<evidence type="ECO:0000256" key="1">
    <source>
        <dbReference type="SAM" id="Coils"/>
    </source>
</evidence>
<dbReference type="InterPro" id="IPR052255">
    <property type="entry name" value="RNA_pol_II_subunit5-mediator"/>
</dbReference>
<feature type="compositionally biased region" description="Basic and acidic residues" evidence="2">
    <location>
        <begin position="228"/>
        <end position="244"/>
    </location>
</feature>
<feature type="region of interest" description="Disordered" evidence="2">
    <location>
        <begin position="484"/>
        <end position="563"/>
    </location>
</feature>
<reference evidence="4 5" key="1">
    <citation type="submission" date="2018-08" db="EMBL/GenBank/DDBJ databases">
        <title>Draft genome of the lignicolous fungus Coniochaeta pulveracea.</title>
        <authorList>
            <person name="Borstlap C.J."/>
            <person name="De Witt R.N."/>
            <person name="Botha A."/>
            <person name="Volschenk H."/>
        </authorList>
    </citation>
    <scope>NUCLEOTIDE SEQUENCE [LARGE SCALE GENOMIC DNA]</scope>
    <source>
        <strain evidence="4 5">CAB683</strain>
    </source>
</reference>
<name>A0A420YKU1_9PEZI</name>
<feature type="compositionally biased region" description="Acidic residues" evidence="2">
    <location>
        <begin position="294"/>
        <end position="306"/>
    </location>
</feature>
<dbReference type="GO" id="GO:0003714">
    <property type="term" value="F:transcription corepressor activity"/>
    <property type="evidence" value="ECO:0007669"/>
    <property type="project" value="TreeGrafter"/>
</dbReference>
<feature type="coiled-coil region" evidence="1">
    <location>
        <begin position="134"/>
        <end position="175"/>
    </location>
</feature>
<dbReference type="GO" id="GO:0000122">
    <property type="term" value="P:negative regulation of transcription by RNA polymerase II"/>
    <property type="evidence" value="ECO:0007669"/>
    <property type="project" value="TreeGrafter"/>
</dbReference>
<dbReference type="GO" id="GO:0003682">
    <property type="term" value="F:chromatin binding"/>
    <property type="evidence" value="ECO:0007669"/>
    <property type="project" value="TreeGrafter"/>
</dbReference>
<dbReference type="EMBL" id="QVQW01000005">
    <property type="protein sequence ID" value="RKU48406.1"/>
    <property type="molecule type" value="Genomic_DNA"/>
</dbReference>
<feature type="compositionally biased region" description="Acidic residues" evidence="2">
    <location>
        <begin position="368"/>
        <end position="395"/>
    </location>
</feature>
<dbReference type="Proteomes" id="UP000275385">
    <property type="component" value="Unassembled WGS sequence"/>
</dbReference>
<proteinExistence type="predicted"/>
<gene>
    <name evidence="4" type="ORF">DL546_009492</name>
</gene>
<comment type="caution">
    <text evidence="4">The sequence shown here is derived from an EMBL/GenBank/DDBJ whole genome shotgun (WGS) entry which is preliminary data.</text>
</comment>
<dbReference type="Pfam" id="PF12927">
    <property type="entry name" value="DUF3835"/>
    <property type="match status" value="1"/>
</dbReference>